<feature type="region of interest" description="Disordered" evidence="1">
    <location>
        <begin position="196"/>
        <end position="279"/>
    </location>
</feature>
<feature type="compositionally biased region" description="Basic and acidic residues" evidence="1">
    <location>
        <begin position="446"/>
        <end position="464"/>
    </location>
</feature>
<evidence type="ECO:0000256" key="1">
    <source>
        <dbReference type="SAM" id="MobiDB-lite"/>
    </source>
</evidence>
<dbReference type="Proteomes" id="UP001153076">
    <property type="component" value="Unassembled WGS sequence"/>
</dbReference>
<proteinExistence type="predicted"/>
<name>A0A9Q1KTE5_9CARY</name>
<dbReference type="AlphaFoldDB" id="A0A9Q1KTE5"/>
<reference evidence="2" key="1">
    <citation type="submission" date="2022-04" db="EMBL/GenBank/DDBJ databases">
        <title>Carnegiea gigantea Genome sequencing and assembly v2.</title>
        <authorList>
            <person name="Copetti D."/>
            <person name="Sanderson M.J."/>
            <person name="Burquez A."/>
            <person name="Wojciechowski M.F."/>
        </authorList>
    </citation>
    <scope>NUCLEOTIDE SEQUENCE</scope>
    <source>
        <strain evidence="2">SGP5-SGP5p</strain>
        <tissue evidence="2">Aerial part</tissue>
    </source>
</reference>
<protein>
    <submittedName>
        <fullName evidence="2">Uncharacterized protein</fullName>
    </submittedName>
</protein>
<feature type="compositionally biased region" description="Basic residues" evidence="1">
    <location>
        <begin position="465"/>
        <end position="481"/>
    </location>
</feature>
<dbReference type="OrthoDB" id="1913335at2759"/>
<dbReference type="EMBL" id="JAKOGI010000031">
    <property type="protein sequence ID" value="KAJ8448307.1"/>
    <property type="molecule type" value="Genomic_DNA"/>
</dbReference>
<sequence>MSKLRAYSRTNKQTILTNEHENEKISRIRENKLKLQSLGIKRIATSLTSLVDDTNAKRAKGKQKSQMDNDVDYVLCYNNADEEQDHGSTLLKKSRSSTKVKGLEMKQAIAPMSIVNFLLMSKKQQRAVVGDEALKKVAAAFKAVEQESNDEVFAENIYADTHRVLNEQQYSDDDYDHINFEIEGVDQENGTRLIMDDQNMSSRDQVGGNEETRPINPKSGARHNMDDENLSSGNQVGGNEETRPINPESGTRHIMDDENLSSRNQMGGNEETRPINPGTVKKTRGIVYCRKLTTLPPGEKLTMEFHNDGIPVGANGSSFSFFLGNQVKNRTVIPIQKEKYGRECARLDLMLKFHRRTSDKLVNAENLTNNMPTKAAMEKLKNEREQGLNDKTDEQIFQEIPGKDKHGYLHAYGSDKSITDYFGVKPSHLDLAQHVMELNKRADESVVESKKDVEEARKEAEQAKLKRNKPRKKQKKLGKKPRQQDKRWTPKLKQTIRCGEKR</sequence>
<feature type="region of interest" description="Disordered" evidence="1">
    <location>
        <begin position="446"/>
        <end position="502"/>
    </location>
</feature>
<evidence type="ECO:0000313" key="3">
    <source>
        <dbReference type="Proteomes" id="UP001153076"/>
    </source>
</evidence>
<organism evidence="2 3">
    <name type="scientific">Carnegiea gigantea</name>
    <dbReference type="NCBI Taxonomy" id="171969"/>
    <lineage>
        <taxon>Eukaryota</taxon>
        <taxon>Viridiplantae</taxon>
        <taxon>Streptophyta</taxon>
        <taxon>Embryophyta</taxon>
        <taxon>Tracheophyta</taxon>
        <taxon>Spermatophyta</taxon>
        <taxon>Magnoliopsida</taxon>
        <taxon>eudicotyledons</taxon>
        <taxon>Gunneridae</taxon>
        <taxon>Pentapetalae</taxon>
        <taxon>Caryophyllales</taxon>
        <taxon>Cactineae</taxon>
        <taxon>Cactaceae</taxon>
        <taxon>Cactoideae</taxon>
        <taxon>Echinocereeae</taxon>
        <taxon>Carnegiea</taxon>
    </lineage>
</organism>
<gene>
    <name evidence="2" type="ORF">Cgig2_025231</name>
</gene>
<accession>A0A9Q1KTE5</accession>
<comment type="caution">
    <text evidence="2">The sequence shown here is derived from an EMBL/GenBank/DDBJ whole genome shotgun (WGS) entry which is preliminary data.</text>
</comment>
<keyword evidence="3" id="KW-1185">Reference proteome</keyword>
<evidence type="ECO:0000313" key="2">
    <source>
        <dbReference type="EMBL" id="KAJ8448307.1"/>
    </source>
</evidence>